<keyword evidence="9 15" id="KW-0067">ATP-binding</keyword>
<dbReference type="InterPro" id="IPR009061">
    <property type="entry name" value="DNA-bd_dom_put_sf"/>
</dbReference>
<dbReference type="PROSITE" id="PS51447">
    <property type="entry name" value="FDX_ACB"/>
    <property type="match status" value="1"/>
</dbReference>
<keyword evidence="21" id="KW-1185">Reference proteome</keyword>
<comment type="subcellular location">
    <subcellularLocation>
        <location evidence="1 15">Cytoplasm</location>
    </subcellularLocation>
</comment>
<keyword evidence="10 15" id="KW-0460">Magnesium</keyword>
<feature type="binding site" evidence="15">
    <location>
        <position position="467"/>
    </location>
    <ligand>
        <name>Mg(2+)</name>
        <dbReference type="ChEBI" id="CHEBI:18420"/>
        <note>shared with alpha subunit</note>
    </ligand>
</feature>
<dbReference type="SUPFAM" id="SSF55681">
    <property type="entry name" value="Class II aaRS and biotin synthetases"/>
    <property type="match status" value="1"/>
</dbReference>
<comment type="similarity">
    <text evidence="2 15">Belongs to the phenylalanyl-tRNA synthetase beta subunit family. Type 1 subfamily.</text>
</comment>
<dbReference type="PROSITE" id="PS51483">
    <property type="entry name" value="B5"/>
    <property type="match status" value="1"/>
</dbReference>
<dbReference type="InterPro" id="IPR005147">
    <property type="entry name" value="tRNA_synthase_B5-dom"/>
</dbReference>
<keyword evidence="6 15" id="KW-0436">Ligase</keyword>
<dbReference type="InterPro" id="IPR033714">
    <property type="entry name" value="tRNA_bind_bactPheRS"/>
</dbReference>
<keyword evidence="8 15" id="KW-0547">Nucleotide-binding</keyword>
<dbReference type="NCBIfam" id="NF045760">
    <property type="entry name" value="YtpR"/>
    <property type="match status" value="1"/>
</dbReference>
<evidence type="ECO:0000259" key="18">
    <source>
        <dbReference type="PROSITE" id="PS51447"/>
    </source>
</evidence>
<feature type="domain" description="FDX-ACB" evidence="18">
    <location>
        <begin position="697"/>
        <end position="789"/>
    </location>
</feature>
<keyword evidence="12 15" id="KW-0648">Protein biosynthesis</keyword>
<name>A0ABT4VDJ3_9HELI</name>
<dbReference type="InterPro" id="IPR041616">
    <property type="entry name" value="PheRS_beta_core"/>
</dbReference>
<dbReference type="PANTHER" id="PTHR10947">
    <property type="entry name" value="PHENYLALANYL-TRNA SYNTHETASE BETA CHAIN AND LEUCINE-RICH REPEAT-CONTAINING PROTEIN 47"/>
    <property type="match status" value="1"/>
</dbReference>
<evidence type="ECO:0000256" key="3">
    <source>
        <dbReference type="ARBA" id="ARBA00011209"/>
    </source>
</evidence>
<evidence type="ECO:0000256" key="4">
    <source>
        <dbReference type="ARBA" id="ARBA00022490"/>
    </source>
</evidence>
<dbReference type="SUPFAM" id="SSF50249">
    <property type="entry name" value="Nucleic acid-binding proteins"/>
    <property type="match status" value="1"/>
</dbReference>
<dbReference type="InterPro" id="IPR045060">
    <property type="entry name" value="Phe-tRNA-ligase_IIc_bsu"/>
</dbReference>
<evidence type="ECO:0000256" key="7">
    <source>
        <dbReference type="ARBA" id="ARBA00022723"/>
    </source>
</evidence>
<evidence type="ECO:0000256" key="12">
    <source>
        <dbReference type="ARBA" id="ARBA00022917"/>
    </source>
</evidence>
<evidence type="ECO:0000313" key="20">
    <source>
        <dbReference type="EMBL" id="MDA3968238.1"/>
    </source>
</evidence>
<dbReference type="Proteomes" id="UP001210261">
    <property type="component" value="Unassembled WGS sequence"/>
</dbReference>
<evidence type="ECO:0000256" key="8">
    <source>
        <dbReference type="ARBA" id="ARBA00022741"/>
    </source>
</evidence>
<gene>
    <name evidence="15 20" type="primary">pheT</name>
    <name evidence="20" type="ORF">PF021_00940</name>
</gene>
<dbReference type="RefSeq" id="WP_271020532.1">
    <property type="nucleotide sequence ID" value="NZ_JAQHXR010000001.1"/>
</dbReference>
<proteinExistence type="inferred from homology"/>
<dbReference type="InterPro" id="IPR036690">
    <property type="entry name" value="Fdx_antiC-bd_sf"/>
</dbReference>
<keyword evidence="5 16" id="KW-0820">tRNA-binding</keyword>
<keyword evidence="11 16" id="KW-0694">RNA-binding</keyword>
<reference evidence="20 21" key="1">
    <citation type="submission" date="2023-01" db="EMBL/GenBank/DDBJ databases">
        <title>Description of Helicobacter ibis sp. nov. isolated from faecal droppings of black-faced ibis (Theristicus melanopis).</title>
        <authorList>
            <person name="Lopez-Cantillo M."/>
            <person name="Vidal-Veuthey B."/>
            <person name="Mella A."/>
            <person name="De La Haba R."/>
            <person name="Collado L."/>
        </authorList>
    </citation>
    <scope>NUCLEOTIDE SEQUENCE [LARGE SCALE GENOMIC DNA]</scope>
    <source>
        <strain evidence="20 21">A82</strain>
    </source>
</reference>
<comment type="caution">
    <text evidence="20">The sequence shown here is derived from an EMBL/GenBank/DDBJ whole genome shotgun (WGS) entry which is preliminary data.</text>
</comment>
<evidence type="ECO:0000259" key="17">
    <source>
        <dbReference type="PROSITE" id="PS50886"/>
    </source>
</evidence>
<dbReference type="InterPro" id="IPR004532">
    <property type="entry name" value="Phe-tRNA-ligase_IIc_bsu_bact"/>
</dbReference>
<accession>A0ABT4VDJ3</accession>
<dbReference type="InterPro" id="IPR002547">
    <property type="entry name" value="tRNA-bd_dom"/>
</dbReference>
<dbReference type="Gene3D" id="3.30.930.10">
    <property type="entry name" value="Bira Bifunctional Protein, Domain 2"/>
    <property type="match status" value="1"/>
</dbReference>
<dbReference type="PROSITE" id="PS50886">
    <property type="entry name" value="TRBD"/>
    <property type="match status" value="1"/>
</dbReference>
<dbReference type="SUPFAM" id="SSF46955">
    <property type="entry name" value="Putative DNA-binding domain"/>
    <property type="match status" value="1"/>
</dbReference>
<dbReference type="InterPro" id="IPR012340">
    <property type="entry name" value="NA-bd_OB-fold"/>
</dbReference>
<keyword evidence="13 15" id="KW-0030">Aminoacyl-tRNA synthetase</keyword>
<feature type="binding site" evidence="15">
    <location>
        <position position="466"/>
    </location>
    <ligand>
        <name>Mg(2+)</name>
        <dbReference type="ChEBI" id="CHEBI:18420"/>
        <note>shared with alpha subunit</note>
    </ligand>
</feature>
<dbReference type="SMART" id="SM00896">
    <property type="entry name" value="FDX-ACB"/>
    <property type="match status" value="1"/>
</dbReference>
<evidence type="ECO:0000313" key="21">
    <source>
        <dbReference type="Proteomes" id="UP001210261"/>
    </source>
</evidence>
<sequence>MIFTRSILNEVLFLENSGEELCRILNNIGLEVESFKRVSAPSKVVVGKILECQKHPDATKLNICQVAISTNGDDYEIRQIVCGAKNAREGIYVAVALEGAVLPSITIKKAKLRGVDSCGMLCSTSELGFPGLYDGIVELDSSIGELVIGKELSEYPIFCDEVYEISITPNRGDCMNLLGIARDLSAAFGVEMKKIQKINIPDSSPGIGRVLQVVSDEKIDSSVLYRAFEAELRPTNLKNSLFLAYNESLCSNYLKNALNFTTLYSGVIMNAYPQKFCHLGDVNQEKITLHVKKDEKGFDSVYFNDLKLSTIGVNNYISCNNDSLGNEFIIVEASYIPPYIVASNVCDNKPKDLDAHIFQRTSRGSNPNLLLGLDILCDMIICDCSDQNCVIYKDTQEIITYTENESIAIDINLVGKIIGKEVEKTEIINILKALEFEVEISSDDTFLLVKAPLFRHDINNLADISEEIIRFIGIDNVISKPCLIVQNNQSTDWSHIYKFRRNLAKAAIYSGFNETIHFVFFNKEKLESYGFETLKEELDLTNPITNDLNTLRSTLLCGLLDSVLLNKNNGFTGISLFELGSAYTKDREEKILLSFVQSGFVNKEHFPITKGYKGDFFTFANRISNVIGEFELVECSSSISLFHPGQCAKVIQDGKEVGVISTLHPKVANALGLDTTYLCEIEISKLESKIPSVKKYSKFQKTTRDLSVVINKEVPYFKIRDSILSLNIQEILKFYPLDIYNDEKLGENNSLTIRFELQSMDKTLEDKDIVSITDRILEALKNTFNIELR</sequence>
<dbReference type="SMART" id="SM00874">
    <property type="entry name" value="B5"/>
    <property type="match status" value="1"/>
</dbReference>
<comment type="subunit">
    <text evidence="3 15">Tetramer of two alpha and two beta subunits.</text>
</comment>
<dbReference type="PANTHER" id="PTHR10947:SF0">
    <property type="entry name" value="PHENYLALANINE--TRNA LIGASE BETA SUBUNIT"/>
    <property type="match status" value="1"/>
</dbReference>
<dbReference type="Pfam" id="PF01588">
    <property type="entry name" value="tRNA_bind"/>
    <property type="match status" value="1"/>
</dbReference>
<dbReference type="Pfam" id="PF03147">
    <property type="entry name" value="FDX-ACB"/>
    <property type="match status" value="1"/>
</dbReference>
<feature type="binding site" evidence="15">
    <location>
        <position position="463"/>
    </location>
    <ligand>
        <name>Mg(2+)</name>
        <dbReference type="ChEBI" id="CHEBI:18420"/>
        <note>shared with alpha subunit</note>
    </ligand>
</feature>
<evidence type="ECO:0000256" key="13">
    <source>
        <dbReference type="ARBA" id="ARBA00023146"/>
    </source>
</evidence>
<feature type="binding site" evidence="15">
    <location>
        <position position="457"/>
    </location>
    <ligand>
        <name>Mg(2+)</name>
        <dbReference type="ChEBI" id="CHEBI:18420"/>
        <note>shared with alpha subunit</note>
    </ligand>
</feature>
<dbReference type="EMBL" id="JAQHXR010000001">
    <property type="protein sequence ID" value="MDA3968238.1"/>
    <property type="molecule type" value="Genomic_DNA"/>
</dbReference>
<evidence type="ECO:0000256" key="2">
    <source>
        <dbReference type="ARBA" id="ARBA00008653"/>
    </source>
</evidence>
<dbReference type="SUPFAM" id="SSF54991">
    <property type="entry name" value="Anticodon-binding domain of PheRS"/>
    <property type="match status" value="1"/>
</dbReference>
<dbReference type="NCBIfam" id="TIGR00472">
    <property type="entry name" value="pheT_bact"/>
    <property type="match status" value="1"/>
</dbReference>
<dbReference type="GO" id="GO:0004826">
    <property type="term" value="F:phenylalanine-tRNA ligase activity"/>
    <property type="evidence" value="ECO:0007669"/>
    <property type="project" value="UniProtKB-EC"/>
</dbReference>
<keyword evidence="4 15" id="KW-0963">Cytoplasm</keyword>
<dbReference type="HAMAP" id="MF_00283">
    <property type="entry name" value="Phe_tRNA_synth_beta1"/>
    <property type="match status" value="1"/>
</dbReference>
<keyword evidence="7 15" id="KW-0479">Metal-binding</keyword>
<evidence type="ECO:0000256" key="1">
    <source>
        <dbReference type="ARBA" id="ARBA00004496"/>
    </source>
</evidence>
<dbReference type="Pfam" id="PF03484">
    <property type="entry name" value="B5"/>
    <property type="match status" value="1"/>
</dbReference>
<dbReference type="InterPro" id="IPR005121">
    <property type="entry name" value="Fdx_antiC-bd"/>
</dbReference>
<evidence type="ECO:0000256" key="16">
    <source>
        <dbReference type="PROSITE-ProRule" id="PRU00209"/>
    </source>
</evidence>
<comment type="catalytic activity">
    <reaction evidence="14 15">
        <text>tRNA(Phe) + L-phenylalanine + ATP = L-phenylalanyl-tRNA(Phe) + AMP + diphosphate + H(+)</text>
        <dbReference type="Rhea" id="RHEA:19413"/>
        <dbReference type="Rhea" id="RHEA-COMP:9668"/>
        <dbReference type="Rhea" id="RHEA-COMP:9699"/>
        <dbReference type="ChEBI" id="CHEBI:15378"/>
        <dbReference type="ChEBI" id="CHEBI:30616"/>
        <dbReference type="ChEBI" id="CHEBI:33019"/>
        <dbReference type="ChEBI" id="CHEBI:58095"/>
        <dbReference type="ChEBI" id="CHEBI:78442"/>
        <dbReference type="ChEBI" id="CHEBI:78531"/>
        <dbReference type="ChEBI" id="CHEBI:456215"/>
        <dbReference type="EC" id="6.1.1.20"/>
    </reaction>
</comment>
<evidence type="ECO:0000256" key="10">
    <source>
        <dbReference type="ARBA" id="ARBA00022842"/>
    </source>
</evidence>
<evidence type="ECO:0000256" key="6">
    <source>
        <dbReference type="ARBA" id="ARBA00022598"/>
    </source>
</evidence>
<evidence type="ECO:0000259" key="19">
    <source>
        <dbReference type="PROSITE" id="PS51483"/>
    </source>
</evidence>
<protein>
    <recommendedName>
        <fullName evidence="15">Phenylalanine--tRNA ligase beta subunit</fullName>
        <ecNumber evidence="15">6.1.1.20</ecNumber>
    </recommendedName>
    <alternativeName>
        <fullName evidence="15">Phenylalanyl-tRNA synthetase beta subunit</fullName>
        <shortName evidence="15">PheRS</shortName>
    </alternativeName>
</protein>
<evidence type="ECO:0000256" key="15">
    <source>
        <dbReference type="HAMAP-Rule" id="MF_00283"/>
    </source>
</evidence>
<dbReference type="Gene3D" id="2.40.50.140">
    <property type="entry name" value="Nucleic acid-binding proteins"/>
    <property type="match status" value="1"/>
</dbReference>
<feature type="domain" description="B5" evidence="19">
    <location>
        <begin position="402"/>
        <end position="479"/>
    </location>
</feature>
<organism evidence="20 21">
    <name type="scientific">Helicobacter ibis</name>
    <dbReference type="NCBI Taxonomy" id="2962633"/>
    <lineage>
        <taxon>Bacteria</taxon>
        <taxon>Pseudomonadati</taxon>
        <taxon>Campylobacterota</taxon>
        <taxon>Epsilonproteobacteria</taxon>
        <taxon>Campylobacterales</taxon>
        <taxon>Helicobacteraceae</taxon>
        <taxon>Helicobacter</taxon>
    </lineage>
</organism>
<feature type="domain" description="TRNA-binding" evidence="17">
    <location>
        <begin position="38"/>
        <end position="153"/>
    </location>
</feature>
<dbReference type="Pfam" id="PF17759">
    <property type="entry name" value="tRNA_synthFbeta"/>
    <property type="match status" value="1"/>
</dbReference>
<dbReference type="EC" id="6.1.1.20" evidence="15"/>
<dbReference type="Gene3D" id="3.30.56.10">
    <property type="match status" value="2"/>
</dbReference>
<dbReference type="Gene3D" id="3.30.70.380">
    <property type="entry name" value="Ferrodoxin-fold anticodon-binding domain"/>
    <property type="match status" value="1"/>
</dbReference>
<dbReference type="InterPro" id="IPR045864">
    <property type="entry name" value="aa-tRNA-synth_II/BPL/LPL"/>
</dbReference>
<dbReference type="CDD" id="cd00769">
    <property type="entry name" value="PheRS_beta_core"/>
    <property type="match status" value="1"/>
</dbReference>
<evidence type="ECO:0000256" key="9">
    <source>
        <dbReference type="ARBA" id="ARBA00022840"/>
    </source>
</evidence>
<comment type="cofactor">
    <cofactor evidence="15">
        <name>Mg(2+)</name>
        <dbReference type="ChEBI" id="CHEBI:18420"/>
    </cofactor>
    <text evidence="15">Binds 2 magnesium ions per tetramer.</text>
</comment>
<evidence type="ECO:0000256" key="11">
    <source>
        <dbReference type="ARBA" id="ARBA00022884"/>
    </source>
</evidence>
<evidence type="ECO:0000256" key="14">
    <source>
        <dbReference type="ARBA" id="ARBA00049255"/>
    </source>
</evidence>
<dbReference type="CDD" id="cd02796">
    <property type="entry name" value="tRNA_bind_bactPheRS"/>
    <property type="match status" value="1"/>
</dbReference>
<evidence type="ECO:0000256" key="5">
    <source>
        <dbReference type="ARBA" id="ARBA00022555"/>
    </source>
</evidence>